<proteinExistence type="predicted"/>
<dbReference type="AlphaFoldDB" id="A0A3R9P7E8"/>
<evidence type="ECO:0000313" key="1">
    <source>
        <dbReference type="EMBL" id="RSK30085.1"/>
    </source>
</evidence>
<reference evidence="1 2" key="1">
    <citation type="submission" date="2018-12" db="EMBL/GenBank/DDBJ databases">
        <authorList>
            <person name="Feng G."/>
            <person name="Zhu H."/>
        </authorList>
    </citation>
    <scope>NUCLEOTIDE SEQUENCE [LARGE SCALE GENOMIC DNA]</scope>
    <source>
        <strain evidence="1 2">9PBR-2</strain>
    </source>
</reference>
<name>A0A3R9P7E8_9BACT</name>
<accession>A0A3R9P7E8</accession>
<evidence type="ECO:0000313" key="2">
    <source>
        <dbReference type="Proteomes" id="UP000280066"/>
    </source>
</evidence>
<gene>
    <name evidence="1" type="ORF">EI290_14600</name>
</gene>
<sequence>MKRLFLLLTLSYSLTSCEQPTTTREEPAVTENQPAPAQLAAKVQQPPFARDTFAEEAASLATRPIEQAVLGIRKEVARINSLPLTIRKRRFVCDAENTITYYTANGTVVKIVLDWGFVGDGTSRYEYYYKDGKLLFTYKAHTGGPAGLPETRLEERTYVQNDRTIRYLKNQQVSACPVCRFEASAREYNALSAYTADNVAPALCK</sequence>
<evidence type="ECO:0008006" key="3">
    <source>
        <dbReference type="Google" id="ProtNLM"/>
    </source>
</evidence>
<organism evidence="1 2">
    <name type="scientific">Hymenobacter metallilatus</name>
    <dbReference type="NCBI Taxonomy" id="2493666"/>
    <lineage>
        <taxon>Bacteria</taxon>
        <taxon>Pseudomonadati</taxon>
        <taxon>Bacteroidota</taxon>
        <taxon>Cytophagia</taxon>
        <taxon>Cytophagales</taxon>
        <taxon>Hymenobacteraceae</taxon>
        <taxon>Hymenobacter</taxon>
    </lineage>
</organism>
<dbReference type="Proteomes" id="UP000280066">
    <property type="component" value="Unassembled WGS sequence"/>
</dbReference>
<protein>
    <recommendedName>
        <fullName evidence="3">Lipoprotein</fullName>
    </recommendedName>
</protein>
<dbReference type="RefSeq" id="WP_125431889.1">
    <property type="nucleotide sequence ID" value="NZ_RWIS01000010.1"/>
</dbReference>
<dbReference type="OrthoDB" id="1494523at2"/>
<keyword evidence="2" id="KW-1185">Reference proteome</keyword>
<dbReference type="EMBL" id="RWIS01000010">
    <property type="protein sequence ID" value="RSK30085.1"/>
    <property type="molecule type" value="Genomic_DNA"/>
</dbReference>
<dbReference type="PROSITE" id="PS51257">
    <property type="entry name" value="PROKAR_LIPOPROTEIN"/>
    <property type="match status" value="1"/>
</dbReference>
<comment type="caution">
    <text evidence="1">The sequence shown here is derived from an EMBL/GenBank/DDBJ whole genome shotgun (WGS) entry which is preliminary data.</text>
</comment>